<evidence type="ECO:0000256" key="10">
    <source>
        <dbReference type="RuleBase" id="RU351113"/>
    </source>
</evidence>
<evidence type="ECO:0000256" key="3">
    <source>
        <dbReference type="ARBA" id="ARBA00022606"/>
    </source>
</evidence>
<evidence type="ECO:0000256" key="1">
    <source>
        <dbReference type="ARBA" id="ARBA00004651"/>
    </source>
</evidence>
<accession>A0A4E0RMC4</accession>
<comment type="subcellular location">
    <subcellularLocation>
        <location evidence="1 10">Cell membrane</location>
        <topology evidence="1 10">Multi-pass membrane protein</topology>
    </subcellularLocation>
</comment>
<dbReference type="Pfam" id="PF02949">
    <property type="entry name" value="7tm_6"/>
    <property type="match status" value="1"/>
</dbReference>
<organism evidence="11 12">
    <name type="scientific">Diachasma alloeum</name>
    <dbReference type="NCBI Taxonomy" id="454923"/>
    <lineage>
        <taxon>Eukaryota</taxon>
        <taxon>Metazoa</taxon>
        <taxon>Ecdysozoa</taxon>
        <taxon>Arthropoda</taxon>
        <taxon>Hexapoda</taxon>
        <taxon>Insecta</taxon>
        <taxon>Pterygota</taxon>
        <taxon>Neoptera</taxon>
        <taxon>Endopterygota</taxon>
        <taxon>Hymenoptera</taxon>
        <taxon>Apocrita</taxon>
        <taxon>Ichneumonoidea</taxon>
        <taxon>Braconidae</taxon>
        <taxon>Opiinae</taxon>
        <taxon>Diachasma</taxon>
    </lineage>
</organism>
<protein>
    <recommendedName>
        <fullName evidence="10">Odorant receptor</fullName>
    </recommendedName>
</protein>
<feature type="transmembrane region" description="Helical" evidence="10">
    <location>
        <begin position="259"/>
        <end position="282"/>
    </location>
</feature>
<evidence type="ECO:0000256" key="5">
    <source>
        <dbReference type="ARBA" id="ARBA00022725"/>
    </source>
</evidence>
<keyword evidence="3 10" id="KW-0716">Sensory transduction</keyword>
<evidence type="ECO:0000313" key="12">
    <source>
        <dbReference type="Proteomes" id="UP000297026"/>
    </source>
</evidence>
<comment type="caution">
    <text evidence="10">Lacks conserved residue(s) required for the propagation of feature annotation.</text>
</comment>
<keyword evidence="7 10" id="KW-0472">Membrane</keyword>
<keyword evidence="4 10" id="KW-0812">Transmembrane</keyword>
<evidence type="ECO:0000256" key="2">
    <source>
        <dbReference type="ARBA" id="ARBA00022475"/>
    </source>
</evidence>
<keyword evidence="5 10" id="KW-0552">Olfaction</keyword>
<evidence type="ECO:0000256" key="7">
    <source>
        <dbReference type="ARBA" id="ARBA00023136"/>
    </source>
</evidence>
<name>A0A4E0RMC4_9HYME</name>
<evidence type="ECO:0000256" key="6">
    <source>
        <dbReference type="ARBA" id="ARBA00022989"/>
    </source>
</evidence>
<dbReference type="PANTHER" id="PTHR21137:SF35">
    <property type="entry name" value="ODORANT RECEPTOR 19A-RELATED"/>
    <property type="match status" value="1"/>
</dbReference>
<reference evidence="11" key="1">
    <citation type="submission" date="2019-02" db="EMBL/GenBank/DDBJ databases">
        <title>Genome of the parasitoid wasp Diachasma alloeum, an emerging model for ecological speciation and transitions to asexual reproduction.</title>
        <authorList>
            <person name="Robertson H.M."/>
            <person name="Walden K.K."/>
            <person name="Tvedte E.S."/>
            <person name="Hood G.R."/>
            <person name="Feder J.L."/>
            <person name="Forbes A.A."/>
            <person name="Logsdon J.M."/>
            <person name="Mcelroy K.E."/>
        </authorList>
    </citation>
    <scope>NUCLEOTIDE SEQUENCE [LARGE SCALE GENOMIC DNA]</scope>
    <source>
        <strain evidence="11">Michigan</strain>
    </source>
</reference>
<keyword evidence="6 10" id="KW-1133">Transmembrane helix</keyword>
<dbReference type="EMBL" id="ML158569">
    <property type="protein sequence ID" value="THK32898.1"/>
    <property type="molecule type" value="Genomic_DNA"/>
</dbReference>
<feature type="transmembrane region" description="Helical" evidence="10">
    <location>
        <begin position="294"/>
        <end position="314"/>
    </location>
</feature>
<dbReference type="GO" id="GO:0004984">
    <property type="term" value="F:olfactory receptor activity"/>
    <property type="evidence" value="ECO:0007669"/>
    <property type="project" value="InterPro"/>
</dbReference>
<dbReference type="OrthoDB" id="6597368at2759"/>
<dbReference type="AlphaFoldDB" id="A0A4E0RMC4"/>
<evidence type="ECO:0000256" key="4">
    <source>
        <dbReference type="ARBA" id="ARBA00022692"/>
    </source>
</evidence>
<dbReference type="GO" id="GO:0005549">
    <property type="term" value="F:odorant binding"/>
    <property type="evidence" value="ECO:0007669"/>
    <property type="project" value="InterPro"/>
</dbReference>
<evidence type="ECO:0000313" key="11">
    <source>
        <dbReference type="EMBL" id="THK32898.1"/>
    </source>
</evidence>
<dbReference type="GO" id="GO:0007165">
    <property type="term" value="P:signal transduction"/>
    <property type="evidence" value="ECO:0007669"/>
    <property type="project" value="UniProtKB-KW"/>
</dbReference>
<comment type="similarity">
    <text evidence="10">Belongs to the insect chemoreceptor superfamily. Heteromeric odorant receptor channel (TC 1.A.69) family.</text>
</comment>
<dbReference type="PANTHER" id="PTHR21137">
    <property type="entry name" value="ODORANT RECEPTOR"/>
    <property type="match status" value="1"/>
</dbReference>
<gene>
    <name evidence="11" type="primary">Or92</name>
    <name evidence="11" type="ORF">DALL_DALL000057</name>
</gene>
<dbReference type="Proteomes" id="UP000297026">
    <property type="component" value="Unassembled WGS sequence"/>
</dbReference>
<keyword evidence="2" id="KW-1003">Cell membrane</keyword>
<dbReference type="InterPro" id="IPR004117">
    <property type="entry name" value="7tm6_olfct_rcpt"/>
</dbReference>
<keyword evidence="9 10" id="KW-0807">Transducer</keyword>
<dbReference type="GO" id="GO:0005886">
    <property type="term" value="C:plasma membrane"/>
    <property type="evidence" value="ECO:0007669"/>
    <property type="project" value="UniProtKB-SubCell"/>
</dbReference>
<proteinExistence type="inferred from homology"/>
<keyword evidence="12" id="KW-1185">Reference proteome</keyword>
<keyword evidence="8 10" id="KW-0675">Receptor</keyword>
<feature type="transmembrane region" description="Helical" evidence="10">
    <location>
        <begin position="121"/>
        <end position="146"/>
    </location>
</feature>
<evidence type="ECO:0000256" key="9">
    <source>
        <dbReference type="ARBA" id="ARBA00023224"/>
    </source>
</evidence>
<evidence type="ECO:0000256" key="8">
    <source>
        <dbReference type="ARBA" id="ARBA00023170"/>
    </source>
</evidence>
<sequence>MVLLREHFVYLQTIGLWTPVTWPSDSWKLRAYRLYTASLITATYWFGITESISLFTIVNSIEDFSDSCFMLLTTIVVCVKVDMVLSKKTEIIALIDALEAYPHKPMNADEERIQAKFNARIRLISCIYGGFGEISVWVMTISVFFQEIPYGDLPYKAWLPYDYSNFAMYWSTFYLQLLAVIFVASVDCAFDTTLIGLIILICAQFNILRARLERAVDEFETGELKFQEDISNVVKICENRIVDCVKYHRAIFKYTINYLYRWIIFVQYSASTIIICISIFMLSQVPLLSTKALFFLLYFMCMLIQIFTLCAVAGQATIECENVLTGIYNTKWYILTNRAKSYLVLMMVRTLRPVVFMSGYVIVLSLDAFSNLLKRSYSAYTMLQQNSRK</sequence>